<dbReference type="GO" id="GO:0019464">
    <property type="term" value="P:glycine decarboxylation via glycine cleavage system"/>
    <property type="evidence" value="ECO:0007669"/>
    <property type="project" value="UniProtKB-UniRule"/>
</dbReference>
<dbReference type="OrthoDB" id="10264154at2759"/>
<dbReference type="PANTHER" id="PTHR11715:SF3">
    <property type="entry name" value="GLYCINE CLEAVAGE SYSTEM H PROTEIN-RELATED"/>
    <property type="match status" value="1"/>
</dbReference>
<organism evidence="7">
    <name type="scientific">Amphimedon queenslandica</name>
    <name type="common">Sponge</name>
    <dbReference type="NCBI Taxonomy" id="400682"/>
    <lineage>
        <taxon>Eukaryota</taxon>
        <taxon>Metazoa</taxon>
        <taxon>Porifera</taxon>
        <taxon>Demospongiae</taxon>
        <taxon>Heteroscleromorpha</taxon>
        <taxon>Haplosclerida</taxon>
        <taxon>Niphatidae</taxon>
        <taxon>Amphimedon</taxon>
    </lineage>
</organism>
<evidence type="ECO:0000256" key="4">
    <source>
        <dbReference type="PIRSR" id="PIRSR617453-50"/>
    </source>
</evidence>
<evidence type="ECO:0000313" key="7">
    <source>
        <dbReference type="EnsemblMetazoa" id="Aqu2.1.34847_001"/>
    </source>
</evidence>
<evidence type="ECO:0000256" key="5">
    <source>
        <dbReference type="RuleBase" id="RU364055"/>
    </source>
</evidence>
<evidence type="ECO:0000313" key="8">
    <source>
        <dbReference type="Proteomes" id="UP000007879"/>
    </source>
</evidence>
<sequence length="173" mass="18491">MAVSCAVRFVSYHLLATASSRLVPSISTKAAPSLVSLQRSRLYSSSAPSSNYRFTKSHEWVSLEGDVATVGISDHAQDSLGEAVYVDMPDVGTSFNQGDVFGTVESVKAAADLYAPVGGEVTEINGSLTESPSLVNGSPYNEGWIVKLKVPSDGEYNKLMSPEDYNAFLETEN</sequence>
<comment type="similarity">
    <text evidence="1 5">Belongs to the GcvH family.</text>
</comment>
<dbReference type="EnsemblMetazoa" id="XM_003385669.3">
    <property type="protein sequence ID" value="XP_003385717.1"/>
    <property type="gene ID" value="LOC100637792"/>
</dbReference>
<dbReference type="Gene3D" id="2.40.50.100">
    <property type="match status" value="1"/>
</dbReference>
<evidence type="ECO:0000259" key="6">
    <source>
        <dbReference type="PROSITE" id="PS50968"/>
    </source>
</evidence>
<dbReference type="KEGG" id="aqu:100637792"/>
<dbReference type="InterPro" id="IPR002930">
    <property type="entry name" value="GCV_H"/>
</dbReference>
<proteinExistence type="inferred from homology"/>
<comment type="function">
    <text evidence="5">The H protein shuttles the methylamine group of glycine from the P protein to the T protein.</text>
</comment>
<dbReference type="AlphaFoldDB" id="A0A1X7V5Q3"/>
<evidence type="ECO:0000256" key="3">
    <source>
        <dbReference type="ARBA" id="ARBA00022946"/>
    </source>
</evidence>
<dbReference type="HAMAP" id="MF_00272">
    <property type="entry name" value="GcvH"/>
    <property type="match status" value="1"/>
</dbReference>
<evidence type="ECO:0000256" key="2">
    <source>
        <dbReference type="ARBA" id="ARBA00022823"/>
    </source>
</evidence>
<dbReference type="FunCoup" id="A0A1X7V5Q3">
    <property type="interactions" value="412"/>
</dbReference>
<dbReference type="Pfam" id="PF01597">
    <property type="entry name" value="GCV_H"/>
    <property type="match status" value="1"/>
</dbReference>
<gene>
    <name evidence="7" type="primary">100637792</name>
</gene>
<dbReference type="InterPro" id="IPR033753">
    <property type="entry name" value="GCV_H/Fam206"/>
</dbReference>
<keyword evidence="5" id="KW-0496">Mitochondrion</keyword>
<dbReference type="InterPro" id="IPR017453">
    <property type="entry name" value="GCV_H_sub"/>
</dbReference>
<comment type="subcellular location">
    <subcellularLocation>
        <location evidence="5">Mitochondrion</location>
    </subcellularLocation>
</comment>
<dbReference type="InterPro" id="IPR003016">
    <property type="entry name" value="2-oxoA_DH_lipoyl-BS"/>
</dbReference>
<dbReference type="eggNOG" id="KOG3373">
    <property type="taxonomic scope" value="Eukaryota"/>
</dbReference>
<reference evidence="8" key="1">
    <citation type="journal article" date="2010" name="Nature">
        <title>The Amphimedon queenslandica genome and the evolution of animal complexity.</title>
        <authorList>
            <person name="Srivastava M."/>
            <person name="Simakov O."/>
            <person name="Chapman J."/>
            <person name="Fahey B."/>
            <person name="Gauthier M.E."/>
            <person name="Mitros T."/>
            <person name="Richards G.S."/>
            <person name="Conaco C."/>
            <person name="Dacre M."/>
            <person name="Hellsten U."/>
            <person name="Larroux C."/>
            <person name="Putnam N.H."/>
            <person name="Stanke M."/>
            <person name="Adamska M."/>
            <person name="Darling A."/>
            <person name="Degnan S.M."/>
            <person name="Oakley T.H."/>
            <person name="Plachetzki D.C."/>
            <person name="Zhai Y."/>
            <person name="Adamski M."/>
            <person name="Calcino A."/>
            <person name="Cummins S.F."/>
            <person name="Goodstein D.M."/>
            <person name="Harris C."/>
            <person name="Jackson D.J."/>
            <person name="Leys S.P."/>
            <person name="Shu S."/>
            <person name="Woodcroft B.J."/>
            <person name="Vervoort M."/>
            <person name="Kosik K.S."/>
            <person name="Manning G."/>
            <person name="Degnan B.M."/>
            <person name="Rokhsar D.S."/>
        </authorList>
    </citation>
    <scope>NUCLEOTIDE SEQUENCE [LARGE SCALE GENOMIC DNA]</scope>
</reference>
<dbReference type="PROSITE" id="PS50968">
    <property type="entry name" value="BIOTINYL_LIPOYL"/>
    <property type="match status" value="1"/>
</dbReference>
<feature type="modified residue" description="N6-lipoyllysine" evidence="4">
    <location>
        <position position="108"/>
    </location>
</feature>
<dbReference type="PROSITE" id="PS00189">
    <property type="entry name" value="LIPOYL"/>
    <property type="match status" value="1"/>
</dbReference>
<feature type="domain" description="Lipoyl-binding" evidence="6">
    <location>
        <begin position="67"/>
        <end position="149"/>
    </location>
</feature>
<comment type="cofactor">
    <cofactor evidence="5">
        <name>(R)-lipoate</name>
        <dbReference type="ChEBI" id="CHEBI:83088"/>
    </cofactor>
    <text evidence="5">Binds 1 lipoyl cofactor covalently.</text>
</comment>
<dbReference type="EnsemblMetazoa" id="Aqu2.1.34847_001">
    <property type="protein sequence ID" value="Aqu2.1.34847_001"/>
    <property type="gene ID" value="Aqu2.1.34847"/>
</dbReference>
<dbReference type="PANTHER" id="PTHR11715">
    <property type="entry name" value="GLYCINE CLEAVAGE SYSTEM H PROTEIN"/>
    <property type="match status" value="1"/>
</dbReference>
<dbReference type="GO" id="GO:0005960">
    <property type="term" value="C:glycine cleavage complex"/>
    <property type="evidence" value="ECO:0007669"/>
    <property type="project" value="UniProtKB-UniRule"/>
</dbReference>
<dbReference type="InterPro" id="IPR000089">
    <property type="entry name" value="Biotin_lipoyl"/>
</dbReference>
<dbReference type="STRING" id="400682.A0A1X7V5Q3"/>
<protein>
    <recommendedName>
        <fullName evidence="5">Glycine cleavage system H protein</fullName>
    </recommendedName>
</protein>
<dbReference type="CDD" id="cd06848">
    <property type="entry name" value="GCS_H"/>
    <property type="match status" value="1"/>
</dbReference>
<accession>A0A1X7V5Q3</accession>
<keyword evidence="3 5" id="KW-0809">Transit peptide</keyword>
<keyword evidence="8" id="KW-1185">Reference proteome</keyword>
<evidence type="ECO:0000256" key="1">
    <source>
        <dbReference type="ARBA" id="ARBA00009249"/>
    </source>
</evidence>
<dbReference type="NCBIfam" id="NF002270">
    <property type="entry name" value="PRK01202.1"/>
    <property type="match status" value="1"/>
</dbReference>
<comment type="subunit">
    <text evidence="5">The glycine cleavage system is composed of four proteins: P, T, L and H.</text>
</comment>
<dbReference type="SUPFAM" id="SSF51230">
    <property type="entry name" value="Single hybrid motif"/>
    <property type="match status" value="1"/>
</dbReference>
<dbReference type="GO" id="GO:0009249">
    <property type="term" value="P:protein lipoylation"/>
    <property type="evidence" value="ECO:0007669"/>
    <property type="project" value="TreeGrafter"/>
</dbReference>
<keyword evidence="2 4" id="KW-0450">Lipoyl</keyword>
<dbReference type="GO" id="GO:0005739">
    <property type="term" value="C:mitochondrion"/>
    <property type="evidence" value="ECO:0007669"/>
    <property type="project" value="UniProtKB-SubCell"/>
</dbReference>
<dbReference type="InterPro" id="IPR011053">
    <property type="entry name" value="Single_hybrid_motif"/>
</dbReference>
<reference evidence="7" key="2">
    <citation type="submission" date="2017-05" db="UniProtKB">
        <authorList>
            <consortium name="EnsemblMetazoa"/>
        </authorList>
    </citation>
    <scope>IDENTIFICATION</scope>
</reference>
<dbReference type="InParanoid" id="A0A1X7V5Q3"/>
<name>A0A1X7V5Q3_AMPQE</name>
<dbReference type="Proteomes" id="UP000007879">
    <property type="component" value="Unassembled WGS sequence"/>
</dbReference>
<dbReference type="NCBIfam" id="TIGR00527">
    <property type="entry name" value="gcvH"/>
    <property type="match status" value="1"/>
</dbReference>